<feature type="region of interest" description="Disordered" evidence="1">
    <location>
        <begin position="373"/>
        <end position="398"/>
    </location>
</feature>
<organism evidence="2 3">
    <name type="scientific">Lentzea cavernae</name>
    <dbReference type="NCBI Taxonomy" id="2020703"/>
    <lineage>
        <taxon>Bacteria</taxon>
        <taxon>Bacillati</taxon>
        <taxon>Actinomycetota</taxon>
        <taxon>Actinomycetes</taxon>
        <taxon>Pseudonocardiales</taxon>
        <taxon>Pseudonocardiaceae</taxon>
        <taxon>Lentzea</taxon>
    </lineage>
</organism>
<accession>A0ABQ3MRW2</accession>
<evidence type="ECO:0000313" key="2">
    <source>
        <dbReference type="EMBL" id="GHH59721.1"/>
    </source>
</evidence>
<dbReference type="InterPro" id="IPR011990">
    <property type="entry name" value="TPR-like_helical_dom_sf"/>
</dbReference>
<evidence type="ECO:0000313" key="3">
    <source>
        <dbReference type="Proteomes" id="UP000605568"/>
    </source>
</evidence>
<dbReference type="EMBL" id="BNAR01000022">
    <property type="protein sequence ID" value="GHH59721.1"/>
    <property type="molecule type" value="Genomic_DNA"/>
</dbReference>
<evidence type="ECO:0008006" key="4">
    <source>
        <dbReference type="Google" id="ProtNLM"/>
    </source>
</evidence>
<dbReference type="SUPFAM" id="SSF48452">
    <property type="entry name" value="TPR-like"/>
    <property type="match status" value="1"/>
</dbReference>
<gene>
    <name evidence="2" type="ORF">GCM10017774_82970</name>
</gene>
<name>A0ABQ3MRW2_9PSEU</name>
<dbReference type="Gene3D" id="1.25.40.10">
    <property type="entry name" value="Tetratricopeptide repeat domain"/>
    <property type="match status" value="1"/>
</dbReference>
<comment type="caution">
    <text evidence="2">The sequence shown here is derived from an EMBL/GenBank/DDBJ whole genome shotgun (WGS) entry which is preliminary data.</text>
</comment>
<dbReference type="Proteomes" id="UP000605568">
    <property type="component" value="Unassembled WGS sequence"/>
</dbReference>
<protein>
    <recommendedName>
        <fullName evidence="4">Tetratricopeptide repeat protein</fullName>
    </recommendedName>
</protein>
<reference evidence="3" key="1">
    <citation type="journal article" date="2019" name="Int. J. Syst. Evol. Microbiol.">
        <title>The Global Catalogue of Microorganisms (GCM) 10K type strain sequencing project: providing services to taxonomists for standard genome sequencing and annotation.</title>
        <authorList>
            <consortium name="The Broad Institute Genomics Platform"/>
            <consortium name="The Broad Institute Genome Sequencing Center for Infectious Disease"/>
            <person name="Wu L."/>
            <person name="Ma J."/>
        </authorList>
    </citation>
    <scope>NUCLEOTIDE SEQUENCE [LARGE SCALE GENOMIC DNA]</scope>
    <source>
        <strain evidence="3">CGMCC 4.7367</strain>
    </source>
</reference>
<keyword evidence="3" id="KW-1185">Reference proteome</keyword>
<proteinExistence type="predicted"/>
<evidence type="ECO:0000256" key="1">
    <source>
        <dbReference type="SAM" id="MobiDB-lite"/>
    </source>
</evidence>
<sequence length="398" mass="43893">MGNGGNVARKKRGEPPRTRLQAVREQLGHTQAHVVRYFLTRGPQIGVTVASASALPIMISRWENGHVEVAELGYQRLFRELYGRSNEELGFPRETFNQSAEELRDRLFVAKNIDAGMLDLFQRQVNDLRSSDHRFGALVVLDQLNSLVRQIEDVKVFSVSTHLRQRLATILTDARTLAGWTALDRGSQMQAWQYHEDAKVSAREADSPSLLAHAAAQQAVILLDIGENDAAVELLEYARHVAEHRAPSLLRSWLAAAHGEGLAAVGHRDASLRAFDDAKSLLPTNPADPELAFLLLNDGQLVRWRGNALLRLGDADAITQLEAAVRDFVNPQRSAVRGLTNTYVDLAFAYAAAGDSKGAVEFAQNARQLAKRIGSDRQRQRLAKLELPTPRGPGTARG</sequence>